<dbReference type="PANTHER" id="PTHR33626">
    <property type="entry name" value="ZGC:158463"/>
    <property type="match status" value="1"/>
</dbReference>
<feature type="region of interest" description="Disordered" evidence="1">
    <location>
        <begin position="323"/>
        <end position="344"/>
    </location>
</feature>
<proteinExistence type="predicted"/>
<reference evidence="2 3" key="1">
    <citation type="submission" date="2021-07" db="EMBL/GenBank/DDBJ databases">
        <authorList>
            <consortium name="Genoscope - CEA"/>
            <person name="William W."/>
        </authorList>
    </citation>
    <scope>NUCLEOTIDE SEQUENCE [LARGE SCALE GENOMIC DNA]</scope>
</reference>
<sequence>MPTRDQRMLLLGLRWHLMRNQCFWVPGGLFLDSMGGGAWPVLVGGAICLVNSINERDLSLLTSYVCDALRCSGPHARYTDVFNEFTPWPTGPVSASHQLVLTTSVPFVHTDRRSYRLNDPVKCSDRGDVNLRKDHCRTLETKRPEKDETSLSFWLDRTHSFRISPNPSTKSVKENATKQPAFANPETVFVRKQCCNVKSKTTLGNEYLGSRINEERSKMRYLDVRSVLTCGGEFNSRHIVRRSGPKALDDPKSSTRPQSGEASSATDRAQVPWKGAPERVRAPSCPDPVAPRGAVYESGCLGMQPQSGGKFRPRLNMGERQIANKYREGSGWGPAMRPGRMRNGAIRSADRFGAWTDAD</sequence>
<evidence type="ECO:0000313" key="3">
    <source>
        <dbReference type="Proteomes" id="UP000694005"/>
    </source>
</evidence>
<gene>
    <name evidence="2" type="ORF">BRAPAZ1V2_A05P25160.2</name>
</gene>
<dbReference type="PANTHER" id="PTHR33626:SF2">
    <property type="match status" value="1"/>
</dbReference>
<feature type="compositionally biased region" description="Polar residues" evidence="1">
    <location>
        <begin position="254"/>
        <end position="267"/>
    </location>
</feature>
<accession>A0A8D9DEQ6</accession>
<feature type="region of interest" description="Disordered" evidence="1">
    <location>
        <begin position="239"/>
        <end position="286"/>
    </location>
</feature>
<name>A0A8D9DEQ6_BRACM</name>
<dbReference type="Gramene" id="A05p25160.2_BraZ1">
    <property type="protein sequence ID" value="A05p25160.2_BraZ1.CDS"/>
    <property type="gene ID" value="A05g25160.2_BraZ1"/>
</dbReference>
<dbReference type="Proteomes" id="UP000694005">
    <property type="component" value="Chromosome A05"/>
</dbReference>
<organism evidence="2 3">
    <name type="scientific">Brassica campestris</name>
    <name type="common">Field mustard</name>
    <dbReference type="NCBI Taxonomy" id="3711"/>
    <lineage>
        <taxon>Eukaryota</taxon>
        <taxon>Viridiplantae</taxon>
        <taxon>Streptophyta</taxon>
        <taxon>Embryophyta</taxon>
        <taxon>Tracheophyta</taxon>
        <taxon>Spermatophyta</taxon>
        <taxon>Magnoliopsida</taxon>
        <taxon>eudicotyledons</taxon>
        <taxon>Gunneridae</taxon>
        <taxon>Pentapetalae</taxon>
        <taxon>rosids</taxon>
        <taxon>malvids</taxon>
        <taxon>Brassicales</taxon>
        <taxon>Brassicaceae</taxon>
        <taxon>Brassiceae</taxon>
        <taxon>Brassica</taxon>
    </lineage>
</organism>
<dbReference type="AlphaFoldDB" id="A0A8D9DEQ6"/>
<evidence type="ECO:0000256" key="1">
    <source>
        <dbReference type="SAM" id="MobiDB-lite"/>
    </source>
</evidence>
<evidence type="ECO:0000313" key="2">
    <source>
        <dbReference type="EMBL" id="CAG7875995.1"/>
    </source>
</evidence>
<protein>
    <submittedName>
        <fullName evidence="2">Uncharacterized protein</fullName>
    </submittedName>
</protein>
<dbReference type="EMBL" id="LS974621">
    <property type="protein sequence ID" value="CAG7875995.1"/>
    <property type="molecule type" value="Genomic_DNA"/>
</dbReference>